<comment type="caution">
    <text evidence="7">The sequence shown here is derived from an EMBL/GenBank/DDBJ whole genome shotgun (WGS) entry which is preliminary data.</text>
</comment>
<dbReference type="SUPFAM" id="SSF46785">
    <property type="entry name" value="Winged helix' DNA-binding domain"/>
    <property type="match status" value="1"/>
</dbReference>
<dbReference type="FunFam" id="1.10.10.10:FF:000001">
    <property type="entry name" value="LysR family transcriptional regulator"/>
    <property type="match status" value="1"/>
</dbReference>
<keyword evidence="4" id="KW-0010">Activator</keyword>
<dbReference type="RefSeq" id="WP_136772349.1">
    <property type="nucleotide sequence ID" value="NZ_CP156074.1"/>
</dbReference>
<dbReference type="Pfam" id="PF03466">
    <property type="entry name" value="LysR_substrate"/>
    <property type="match status" value="1"/>
</dbReference>
<dbReference type="GO" id="GO:0003677">
    <property type="term" value="F:DNA binding"/>
    <property type="evidence" value="ECO:0007669"/>
    <property type="project" value="UniProtKB-KW"/>
</dbReference>
<dbReference type="InterPro" id="IPR000847">
    <property type="entry name" value="LysR_HTH_N"/>
</dbReference>
<dbReference type="PRINTS" id="PR00039">
    <property type="entry name" value="HTHLYSR"/>
</dbReference>
<feature type="domain" description="HTH lysR-type" evidence="6">
    <location>
        <begin position="1"/>
        <end position="58"/>
    </location>
</feature>
<gene>
    <name evidence="7" type="ORF">FAZ21_05855</name>
</gene>
<dbReference type="Pfam" id="PF00126">
    <property type="entry name" value="HTH_1"/>
    <property type="match status" value="1"/>
</dbReference>
<dbReference type="Proteomes" id="UP000310016">
    <property type="component" value="Unassembled WGS sequence"/>
</dbReference>
<keyword evidence="3" id="KW-0238">DNA-binding</keyword>
<accession>A0A4U0Q5E1</accession>
<evidence type="ECO:0000259" key="6">
    <source>
        <dbReference type="PROSITE" id="PS50931"/>
    </source>
</evidence>
<keyword evidence="2" id="KW-0805">Transcription regulation</keyword>
<dbReference type="PROSITE" id="PS50931">
    <property type="entry name" value="HTH_LYSR"/>
    <property type="match status" value="1"/>
</dbReference>
<dbReference type="Gene3D" id="3.40.190.10">
    <property type="entry name" value="Periplasmic binding protein-like II"/>
    <property type="match status" value="2"/>
</dbReference>
<keyword evidence="5" id="KW-0804">Transcription</keyword>
<dbReference type="InterPro" id="IPR036390">
    <property type="entry name" value="WH_DNA-bd_sf"/>
</dbReference>
<dbReference type="AlphaFoldDB" id="A0A4U0Q5E1"/>
<reference evidence="7 8" key="1">
    <citation type="submission" date="2019-04" db="EMBL/GenBank/DDBJ databases">
        <title>Chitiniphilus eburnea sp. nov., a novel chitinolytic bacterium isolated from aquaculture sludge.</title>
        <authorList>
            <person name="Sheng M."/>
        </authorList>
    </citation>
    <scope>NUCLEOTIDE SEQUENCE [LARGE SCALE GENOMIC DNA]</scope>
    <source>
        <strain evidence="7 8">HX-2-15</strain>
    </source>
</reference>
<dbReference type="GO" id="GO:0003700">
    <property type="term" value="F:DNA-binding transcription factor activity"/>
    <property type="evidence" value="ECO:0007669"/>
    <property type="project" value="InterPro"/>
</dbReference>
<dbReference type="InterPro" id="IPR005119">
    <property type="entry name" value="LysR_subst-bd"/>
</dbReference>
<evidence type="ECO:0000313" key="7">
    <source>
        <dbReference type="EMBL" id="TJZ76299.1"/>
    </source>
</evidence>
<dbReference type="SUPFAM" id="SSF53850">
    <property type="entry name" value="Periplasmic binding protein-like II"/>
    <property type="match status" value="1"/>
</dbReference>
<proteinExistence type="inferred from homology"/>
<dbReference type="EMBL" id="SUMF01000003">
    <property type="protein sequence ID" value="TJZ76299.1"/>
    <property type="molecule type" value="Genomic_DNA"/>
</dbReference>
<name>A0A4U0Q5E1_9NEIS</name>
<dbReference type="CDD" id="cd08411">
    <property type="entry name" value="PBP2_OxyR"/>
    <property type="match status" value="1"/>
</dbReference>
<dbReference type="GO" id="GO:0032993">
    <property type="term" value="C:protein-DNA complex"/>
    <property type="evidence" value="ECO:0007669"/>
    <property type="project" value="TreeGrafter"/>
</dbReference>
<dbReference type="InterPro" id="IPR036388">
    <property type="entry name" value="WH-like_DNA-bd_sf"/>
</dbReference>
<evidence type="ECO:0000313" key="8">
    <source>
        <dbReference type="Proteomes" id="UP000310016"/>
    </source>
</evidence>
<dbReference type="PANTHER" id="PTHR30346">
    <property type="entry name" value="TRANSCRIPTIONAL DUAL REGULATOR HCAR-RELATED"/>
    <property type="match status" value="1"/>
</dbReference>
<protein>
    <submittedName>
        <fullName evidence="7">Hydrogen peroxide-inducible genes activator</fullName>
    </submittedName>
</protein>
<dbReference type="PANTHER" id="PTHR30346:SF26">
    <property type="entry name" value="HYDROGEN PEROXIDE-INDUCIBLE GENES ACTIVATOR"/>
    <property type="match status" value="1"/>
</dbReference>
<organism evidence="7 8">
    <name type="scientific">Chitiniphilus eburneus</name>
    <dbReference type="NCBI Taxonomy" id="2571148"/>
    <lineage>
        <taxon>Bacteria</taxon>
        <taxon>Pseudomonadati</taxon>
        <taxon>Pseudomonadota</taxon>
        <taxon>Betaproteobacteria</taxon>
        <taxon>Neisseriales</taxon>
        <taxon>Chitinibacteraceae</taxon>
        <taxon>Chitiniphilus</taxon>
    </lineage>
</organism>
<comment type="similarity">
    <text evidence="1">Belongs to the LysR transcriptional regulatory family.</text>
</comment>
<evidence type="ECO:0000256" key="1">
    <source>
        <dbReference type="ARBA" id="ARBA00009437"/>
    </source>
</evidence>
<evidence type="ECO:0000256" key="3">
    <source>
        <dbReference type="ARBA" id="ARBA00023125"/>
    </source>
</evidence>
<evidence type="ECO:0000256" key="2">
    <source>
        <dbReference type="ARBA" id="ARBA00023015"/>
    </source>
</evidence>
<evidence type="ECO:0000256" key="4">
    <source>
        <dbReference type="ARBA" id="ARBA00023159"/>
    </source>
</evidence>
<sequence length="313" mass="34104">MTLTELRYIVAVARERHFGRAAASCFVSQPTLSVAVKKLEDELGVTLFERSAGDVTLTPIGERIVEQSQSVLEEVQVIKQLAEQGKDPLAGPLRLGIIYSISPYLLPHLIPALRERAPQMQVLLEEDYTARLAEMLKQGEIDLAIVAEPFHESGVVTQAIYDEPFVVATPKGHPWEKLDHVNSEQLSEENVLLLSPGNCFRDQVLQMCPDLNRESVPAGSSLQRTLQGSSLTTIRHMVAGGIGVTVLPVTSVSPADDALLAIRPFVEPAPTRRVVLAWRKNFPRGAAVEAVRQAVLGAGLTNITYLPEAHASA</sequence>
<keyword evidence="8" id="KW-1185">Reference proteome</keyword>
<dbReference type="Gene3D" id="1.10.10.10">
    <property type="entry name" value="Winged helix-like DNA-binding domain superfamily/Winged helix DNA-binding domain"/>
    <property type="match status" value="1"/>
</dbReference>
<dbReference type="OrthoDB" id="9775392at2"/>
<evidence type="ECO:0000256" key="5">
    <source>
        <dbReference type="ARBA" id="ARBA00023163"/>
    </source>
</evidence>